<dbReference type="Gene3D" id="1.20.58.1000">
    <property type="entry name" value="Metal-sensitive repressor, helix protomer"/>
    <property type="match status" value="1"/>
</dbReference>
<dbReference type="PANTHER" id="PTHR33677">
    <property type="entry name" value="TRANSCRIPTIONAL REPRESSOR FRMR-RELATED"/>
    <property type="match status" value="1"/>
</dbReference>
<evidence type="ECO:0000256" key="2">
    <source>
        <dbReference type="ARBA" id="ARBA00023008"/>
    </source>
</evidence>
<dbReference type="InterPro" id="IPR003735">
    <property type="entry name" value="Metal_Tscrpt_repr"/>
</dbReference>
<accession>A0A448MV27</accession>
<dbReference type="InterPro" id="IPR038390">
    <property type="entry name" value="Metal_Tscrpt_repr_sf"/>
</dbReference>
<keyword evidence="4" id="KW-1185">Reference proteome</keyword>
<sequence length="118" mass="12938">MGERLNQLPLGGIVVGVEKEHDGCRAQHGYTADKQAYLRRLRLIEGQARGIARMVEQDEYCIDIMTQISAVTSALKAVSMALLKDHLEHCVAAAVREGGDAAQEKFDEAMTAISRLAR</sequence>
<proteinExistence type="inferred from homology"/>
<keyword evidence="2" id="KW-0186">Copper</keyword>
<dbReference type="GO" id="GO:0003677">
    <property type="term" value="F:DNA binding"/>
    <property type="evidence" value="ECO:0007669"/>
    <property type="project" value="InterPro"/>
</dbReference>
<dbReference type="PANTHER" id="PTHR33677:SF3">
    <property type="entry name" value="COPPER-SENSING TRANSCRIPTIONAL REPRESSOR RICR"/>
    <property type="match status" value="1"/>
</dbReference>
<dbReference type="GO" id="GO:0045892">
    <property type="term" value="P:negative regulation of DNA-templated transcription"/>
    <property type="evidence" value="ECO:0007669"/>
    <property type="project" value="UniProtKB-ARBA"/>
</dbReference>
<dbReference type="CDD" id="cd10148">
    <property type="entry name" value="CsoR-like_DUF156"/>
    <property type="match status" value="1"/>
</dbReference>
<evidence type="ECO:0000313" key="3">
    <source>
        <dbReference type="EMBL" id="VEH68998.1"/>
    </source>
</evidence>
<evidence type="ECO:0000313" key="4">
    <source>
        <dbReference type="Proteomes" id="UP000273044"/>
    </source>
</evidence>
<evidence type="ECO:0000256" key="1">
    <source>
        <dbReference type="ARBA" id="ARBA00005428"/>
    </source>
</evidence>
<organism evidence="3 4">
    <name type="scientific">Arachnia propionica</name>
    <dbReference type="NCBI Taxonomy" id="1750"/>
    <lineage>
        <taxon>Bacteria</taxon>
        <taxon>Bacillati</taxon>
        <taxon>Actinomycetota</taxon>
        <taxon>Actinomycetes</taxon>
        <taxon>Propionibacteriales</taxon>
        <taxon>Propionibacteriaceae</taxon>
        <taxon>Arachnia</taxon>
    </lineage>
</organism>
<dbReference type="Proteomes" id="UP000273044">
    <property type="component" value="Chromosome"/>
</dbReference>
<dbReference type="GO" id="GO:0046872">
    <property type="term" value="F:metal ion binding"/>
    <property type="evidence" value="ECO:0007669"/>
    <property type="project" value="InterPro"/>
</dbReference>
<gene>
    <name evidence="3" type="primary">csoR_1</name>
    <name evidence="3" type="ORF">NCTC12967_00262</name>
</gene>
<protein>
    <submittedName>
        <fullName evidence="3">Copper-sensitive operon repressor</fullName>
    </submittedName>
</protein>
<reference evidence="3 4" key="1">
    <citation type="submission" date="2018-12" db="EMBL/GenBank/DDBJ databases">
        <authorList>
            <consortium name="Pathogen Informatics"/>
        </authorList>
    </citation>
    <scope>NUCLEOTIDE SEQUENCE [LARGE SCALE GENOMIC DNA]</scope>
    <source>
        <strain evidence="3 4">NCTC12967</strain>
    </source>
</reference>
<dbReference type="AlphaFoldDB" id="A0A448MV27"/>
<name>A0A448MV27_9ACTN</name>
<comment type="similarity">
    <text evidence="1">Belongs to the CsoR family.</text>
</comment>
<dbReference type="EMBL" id="LR134406">
    <property type="protein sequence ID" value="VEH68998.1"/>
    <property type="molecule type" value="Genomic_DNA"/>
</dbReference>
<dbReference type="Pfam" id="PF02583">
    <property type="entry name" value="Trns_repr_metal"/>
    <property type="match status" value="1"/>
</dbReference>